<feature type="transmembrane region" description="Helical" evidence="9">
    <location>
        <begin position="114"/>
        <end position="134"/>
    </location>
</feature>
<keyword evidence="10" id="KW-1185">Reference proteome</keyword>
<dbReference type="InterPro" id="IPR009357">
    <property type="entry name" value="Riboflavin_transptr"/>
</dbReference>
<reference evidence="11" key="1">
    <citation type="submission" date="2022-11" db="UniProtKB">
        <authorList>
            <consortium name="WormBaseParasite"/>
        </authorList>
    </citation>
    <scope>IDENTIFICATION</scope>
</reference>
<name>A0A914EKT1_9BILA</name>
<accession>A0A914EKT1</accession>
<feature type="transmembrane region" description="Helical" evidence="9">
    <location>
        <begin position="321"/>
        <end position="341"/>
    </location>
</feature>
<dbReference type="AlphaFoldDB" id="A0A914EKT1"/>
<evidence type="ECO:0000256" key="2">
    <source>
        <dbReference type="ARBA" id="ARBA00004651"/>
    </source>
</evidence>
<dbReference type="GO" id="GO:0005886">
    <property type="term" value="C:plasma membrane"/>
    <property type="evidence" value="ECO:0007669"/>
    <property type="project" value="UniProtKB-SubCell"/>
</dbReference>
<keyword evidence="5 9" id="KW-1003">Cell membrane</keyword>
<feature type="transmembrane region" description="Helical" evidence="9">
    <location>
        <begin position="16"/>
        <end position="37"/>
    </location>
</feature>
<keyword evidence="4 9" id="KW-0813">Transport</keyword>
<keyword evidence="7 9" id="KW-1133">Transmembrane helix</keyword>
<evidence type="ECO:0000256" key="9">
    <source>
        <dbReference type="RuleBase" id="RU368035"/>
    </source>
</evidence>
<dbReference type="GO" id="GO:0032217">
    <property type="term" value="F:riboflavin transmembrane transporter activity"/>
    <property type="evidence" value="ECO:0007669"/>
    <property type="project" value="UniProtKB-UniRule"/>
</dbReference>
<feature type="transmembrane region" description="Helical" evidence="9">
    <location>
        <begin position="49"/>
        <end position="76"/>
    </location>
</feature>
<protein>
    <recommendedName>
        <fullName evidence="9">Riboflavin transporter</fullName>
    </recommendedName>
</protein>
<feature type="transmembrane region" description="Helical" evidence="9">
    <location>
        <begin position="165"/>
        <end position="186"/>
    </location>
</feature>
<sequence length="398" mass="44093">MQLPLLTEELPEKWNLPSYLTVIVQLASIGPLLYSILHKCTNLTIPTAPVIQVLLIICTATNFVLAFTCKTTGIIFGQEHSIALIAVMFFMALVNSTSNVLFLPYMATFQPGYLTAYFVGMGLSALVPSLFSLIQGTSRYECRLDNSTGTHYAYYFQPRFGVKEYNLILFGWMCLTVLAFAFLHWGRHLLDKRATKRASIDILPPDESSPLNNPHIEAEDRRDSLSRYYILLACLAIICAQMNGIVPSIQSFATLPYSQLTYHLALTLSNIAQPVACFLPLWIQPRKLPILLVLTSVSCIFCGIIVLLAAQSPTPLLHLSFWGGFISVAAAVGASSVQAYLRTVFTAVIREDSPHNDSRLFWCGVFMQIGSFLGSLIMFPLVNIVGLFHQAPSPCSHL</sequence>
<evidence type="ECO:0000313" key="10">
    <source>
        <dbReference type="Proteomes" id="UP000887540"/>
    </source>
</evidence>
<proteinExistence type="inferred from homology"/>
<dbReference type="Proteomes" id="UP000887540">
    <property type="component" value="Unplaced"/>
</dbReference>
<comment type="similarity">
    <text evidence="3 9">Belongs to the riboflavin transporter family.</text>
</comment>
<comment type="catalytic activity">
    <reaction evidence="1 9">
        <text>riboflavin(in) = riboflavin(out)</text>
        <dbReference type="Rhea" id="RHEA:35015"/>
        <dbReference type="ChEBI" id="CHEBI:57986"/>
    </reaction>
</comment>
<evidence type="ECO:0000256" key="3">
    <source>
        <dbReference type="ARBA" id="ARBA00006366"/>
    </source>
</evidence>
<keyword evidence="6 9" id="KW-0812">Transmembrane</keyword>
<dbReference type="PANTHER" id="PTHR12929">
    <property type="entry name" value="SOLUTE CARRIER FAMILY 52"/>
    <property type="match status" value="1"/>
</dbReference>
<evidence type="ECO:0000256" key="4">
    <source>
        <dbReference type="ARBA" id="ARBA00022448"/>
    </source>
</evidence>
<evidence type="ECO:0000313" key="11">
    <source>
        <dbReference type="WBParaSite" id="ACRNAN_scaffold888.g30337.t1"/>
    </source>
</evidence>
<evidence type="ECO:0000256" key="8">
    <source>
        <dbReference type="ARBA" id="ARBA00023136"/>
    </source>
</evidence>
<feature type="transmembrane region" description="Helical" evidence="9">
    <location>
        <begin position="82"/>
        <end position="102"/>
    </location>
</feature>
<evidence type="ECO:0000256" key="5">
    <source>
        <dbReference type="ARBA" id="ARBA00022475"/>
    </source>
</evidence>
<evidence type="ECO:0000256" key="7">
    <source>
        <dbReference type="ARBA" id="ARBA00022989"/>
    </source>
</evidence>
<dbReference type="WBParaSite" id="ACRNAN_scaffold888.g30337.t1">
    <property type="protein sequence ID" value="ACRNAN_scaffold888.g30337.t1"/>
    <property type="gene ID" value="ACRNAN_scaffold888.g30337"/>
</dbReference>
<evidence type="ECO:0000256" key="1">
    <source>
        <dbReference type="ARBA" id="ARBA00000215"/>
    </source>
</evidence>
<evidence type="ECO:0000256" key="6">
    <source>
        <dbReference type="ARBA" id="ARBA00022692"/>
    </source>
</evidence>
<comment type="subcellular location">
    <subcellularLocation>
        <location evidence="2 9">Cell membrane</location>
        <topology evidence="2 9">Multi-pass membrane protein</topology>
    </subcellularLocation>
</comment>
<organism evidence="10 11">
    <name type="scientific">Acrobeloides nanus</name>
    <dbReference type="NCBI Taxonomy" id="290746"/>
    <lineage>
        <taxon>Eukaryota</taxon>
        <taxon>Metazoa</taxon>
        <taxon>Ecdysozoa</taxon>
        <taxon>Nematoda</taxon>
        <taxon>Chromadorea</taxon>
        <taxon>Rhabditida</taxon>
        <taxon>Tylenchina</taxon>
        <taxon>Cephalobomorpha</taxon>
        <taxon>Cephaloboidea</taxon>
        <taxon>Cephalobidae</taxon>
        <taxon>Acrobeloides</taxon>
    </lineage>
</organism>
<feature type="transmembrane region" description="Helical" evidence="9">
    <location>
        <begin position="261"/>
        <end position="283"/>
    </location>
</feature>
<feature type="transmembrane region" description="Helical" evidence="9">
    <location>
        <begin position="290"/>
        <end position="309"/>
    </location>
</feature>
<dbReference type="PANTHER" id="PTHR12929:SF10">
    <property type="entry name" value="RIBOFLAVIN TRANSPORTER"/>
    <property type="match status" value="1"/>
</dbReference>
<comment type="function">
    <text evidence="9">Plasma membrane transporter mediating the uptake by cells of the water soluble vitamin B2/riboflavin that plays a key role in biochemical oxidation-reduction reactions of the carbohydrate, lipid, and amino acid metabolism.</text>
</comment>
<dbReference type="Pfam" id="PF06237">
    <property type="entry name" value="SLC52_ribofla_tr"/>
    <property type="match status" value="1"/>
</dbReference>
<feature type="transmembrane region" description="Helical" evidence="9">
    <location>
        <begin position="361"/>
        <end position="388"/>
    </location>
</feature>
<keyword evidence="8 9" id="KW-0472">Membrane</keyword>
<feature type="transmembrane region" description="Helical" evidence="9">
    <location>
        <begin position="228"/>
        <end position="249"/>
    </location>
</feature>